<dbReference type="SUPFAM" id="SSF51261">
    <property type="entry name" value="Duplicated hybrid motif"/>
    <property type="match status" value="1"/>
</dbReference>
<accession>A0A547Q9E8</accession>
<proteinExistence type="predicted"/>
<feature type="domain" description="LysM" evidence="2">
    <location>
        <begin position="65"/>
        <end position="109"/>
    </location>
</feature>
<dbReference type="SMART" id="SM00257">
    <property type="entry name" value="LysM"/>
    <property type="match status" value="2"/>
</dbReference>
<dbReference type="SUPFAM" id="SSF54106">
    <property type="entry name" value="LysM domain"/>
    <property type="match status" value="1"/>
</dbReference>
<dbReference type="InterPro" id="IPR050570">
    <property type="entry name" value="Cell_wall_metabolism_enzyme"/>
</dbReference>
<evidence type="ECO:0000256" key="1">
    <source>
        <dbReference type="SAM" id="MobiDB-lite"/>
    </source>
</evidence>
<dbReference type="Gene3D" id="3.10.350.10">
    <property type="entry name" value="LysM domain"/>
    <property type="match status" value="2"/>
</dbReference>
<evidence type="ECO:0000313" key="3">
    <source>
        <dbReference type="EMBL" id="TRD23025.1"/>
    </source>
</evidence>
<sequence length="379" mass="39529">MIRSIWPVALAGLVVTGCSDTTEGFDIDLRDNLGDAFDTTPAVEQAVAARPSPDNRGVISYPTYQVAVARRGDTVQTIAARVGLPARELASYNGVPENQALRPGEVIALPRRVSEPSPATGAPVAGPIRVAEPVATTSLEDRAQAAINGAPVQPVKAREPVRHQVQAGETAFSIARKYNVPVRALAEWNSLDSNMTVRRGSYLLIPVAAPVANRTTQPGQGTVAPVPPSAAAPLPAENATQAPPKDTPKPANLAQNTTSASASGSRLIYPVQGDVVRAYSKGKNDGIDIAAPAGAAVKAAASGTVAAITRDTDQVPILVLRHAGNLLTVYAGVEGITVSKGDTVKRGQTIAKVRRQSPSVVHFEVREGFESADPSKYLD</sequence>
<dbReference type="OrthoDB" id="9795421at2"/>
<dbReference type="Pfam" id="PF01476">
    <property type="entry name" value="LysM"/>
    <property type="match status" value="2"/>
</dbReference>
<name>A0A547Q9E8_9RHOB</name>
<dbReference type="Pfam" id="PF01551">
    <property type="entry name" value="Peptidase_M23"/>
    <property type="match status" value="1"/>
</dbReference>
<protein>
    <submittedName>
        <fullName evidence="3">M23 family metallopeptidase</fullName>
    </submittedName>
</protein>
<dbReference type="PROSITE" id="PS51782">
    <property type="entry name" value="LYSM"/>
    <property type="match status" value="2"/>
</dbReference>
<dbReference type="RefSeq" id="WP_142833215.1">
    <property type="nucleotide sequence ID" value="NZ_VFSV01000003.1"/>
</dbReference>
<dbReference type="PANTHER" id="PTHR21666:SF270">
    <property type="entry name" value="MUREIN HYDROLASE ACTIVATOR ENVC"/>
    <property type="match status" value="1"/>
</dbReference>
<gene>
    <name evidence="3" type="ORF">FEV53_02345</name>
</gene>
<dbReference type="Gene3D" id="2.70.70.10">
    <property type="entry name" value="Glucose Permease (Domain IIA)"/>
    <property type="match status" value="1"/>
</dbReference>
<dbReference type="PANTHER" id="PTHR21666">
    <property type="entry name" value="PEPTIDASE-RELATED"/>
    <property type="match status" value="1"/>
</dbReference>
<keyword evidence="4" id="KW-1185">Reference proteome</keyword>
<feature type="region of interest" description="Disordered" evidence="1">
    <location>
        <begin position="215"/>
        <end position="259"/>
    </location>
</feature>
<reference evidence="3 4" key="1">
    <citation type="submission" date="2019-06" db="EMBL/GenBank/DDBJ databases">
        <title>Paenimaribius caenipelagi gen. nov., sp. nov., isolated from a tidal flat.</title>
        <authorList>
            <person name="Yoon J.-H."/>
        </authorList>
    </citation>
    <scope>NUCLEOTIDE SEQUENCE [LARGE SCALE GENOMIC DNA]</scope>
    <source>
        <strain evidence="3 4">JBTF-M29</strain>
    </source>
</reference>
<organism evidence="3 4">
    <name type="scientific">Palleronia caenipelagi</name>
    <dbReference type="NCBI Taxonomy" id="2489174"/>
    <lineage>
        <taxon>Bacteria</taxon>
        <taxon>Pseudomonadati</taxon>
        <taxon>Pseudomonadota</taxon>
        <taxon>Alphaproteobacteria</taxon>
        <taxon>Rhodobacterales</taxon>
        <taxon>Roseobacteraceae</taxon>
        <taxon>Palleronia</taxon>
    </lineage>
</organism>
<dbReference type="AlphaFoldDB" id="A0A547Q9E8"/>
<dbReference type="CDD" id="cd12797">
    <property type="entry name" value="M23_peptidase"/>
    <property type="match status" value="1"/>
</dbReference>
<feature type="compositionally biased region" description="Low complexity" evidence="1">
    <location>
        <begin position="231"/>
        <end position="242"/>
    </location>
</feature>
<dbReference type="CDD" id="cd00118">
    <property type="entry name" value="LysM"/>
    <property type="match status" value="2"/>
</dbReference>
<dbReference type="PROSITE" id="PS51257">
    <property type="entry name" value="PROKAR_LIPOPROTEIN"/>
    <property type="match status" value="1"/>
</dbReference>
<evidence type="ECO:0000259" key="2">
    <source>
        <dbReference type="PROSITE" id="PS51782"/>
    </source>
</evidence>
<comment type="caution">
    <text evidence="3">The sequence shown here is derived from an EMBL/GenBank/DDBJ whole genome shotgun (WGS) entry which is preliminary data.</text>
</comment>
<evidence type="ECO:0000313" key="4">
    <source>
        <dbReference type="Proteomes" id="UP000318590"/>
    </source>
</evidence>
<dbReference type="InterPro" id="IPR018392">
    <property type="entry name" value="LysM"/>
</dbReference>
<dbReference type="InterPro" id="IPR036779">
    <property type="entry name" value="LysM_dom_sf"/>
</dbReference>
<dbReference type="EMBL" id="VFSV01000003">
    <property type="protein sequence ID" value="TRD23025.1"/>
    <property type="molecule type" value="Genomic_DNA"/>
</dbReference>
<dbReference type="GO" id="GO:0004222">
    <property type="term" value="F:metalloendopeptidase activity"/>
    <property type="evidence" value="ECO:0007669"/>
    <property type="project" value="TreeGrafter"/>
</dbReference>
<dbReference type="InterPro" id="IPR011055">
    <property type="entry name" value="Dup_hybrid_motif"/>
</dbReference>
<feature type="domain" description="LysM" evidence="2">
    <location>
        <begin position="161"/>
        <end position="205"/>
    </location>
</feature>
<dbReference type="Proteomes" id="UP000318590">
    <property type="component" value="Unassembled WGS sequence"/>
</dbReference>
<dbReference type="InterPro" id="IPR016047">
    <property type="entry name" value="M23ase_b-sheet_dom"/>
</dbReference>